<sequence length="186" mass="20980">MGCQGQLGRFFEKTSHEKSVELGKGRGTPRACRYDELEHRRNITTLSIAPTGTISLIAGCSSAIEPIFSPVTYRYDNTGAKEMRHPYANKSWFRCASDLSWEKHVGMQAIFQPYIDSAISKTVNFSKTATKEDVTNAYMAAWRSGCKGITVYRDFERECHRRNGCLAKRGSARVRQGSRSQNTRHS</sequence>
<comment type="cofactor">
    <cofactor evidence="1">
        <name>adenosylcob(III)alamin</name>
        <dbReference type="ChEBI" id="CHEBI:18408"/>
    </cofactor>
</comment>
<dbReference type="Pfam" id="PF02867">
    <property type="entry name" value="Ribonuc_red_lgC"/>
    <property type="match status" value="1"/>
</dbReference>
<dbReference type="PANTHER" id="PTHR43371">
    <property type="entry name" value="VITAMIN B12-DEPENDENT RIBONUCLEOTIDE REDUCTASE"/>
    <property type="match status" value="1"/>
</dbReference>
<feature type="non-terminal residue" evidence="6">
    <location>
        <position position="186"/>
    </location>
</feature>
<reference evidence="6" key="1">
    <citation type="journal article" date="2015" name="Nature">
        <title>Complex archaea that bridge the gap between prokaryotes and eukaryotes.</title>
        <authorList>
            <person name="Spang A."/>
            <person name="Saw J.H."/>
            <person name="Jorgensen S.L."/>
            <person name="Zaremba-Niedzwiedzka K."/>
            <person name="Martijn J."/>
            <person name="Lind A.E."/>
            <person name="van Eijk R."/>
            <person name="Schleper C."/>
            <person name="Guy L."/>
            <person name="Ettema T.J."/>
        </authorList>
    </citation>
    <scope>NUCLEOTIDE SEQUENCE</scope>
</reference>
<dbReference type="GO" id="GO:0031419">
    <property type="term" value="F:cobalamin binding"/>
    <property type="evidence" value="ECO:0007669"/>
    <property type="project" value="UniProtKB-KW"/>
</dbReference>
<evidence type="ECO:0000256" key="3">
    <source>
        <dbReference type="ARBA" id="ARBA00023002"/>
    </source>
</evidence>
<protein>
    <recommendedName>
        <fullName evidence="5">Ribonucleotide reductase large subunit C-terminal domain-containing protein</fullName>
    </recommendedName>
</protein>
<feature type="domain" description="Ribonucleotide reductase large subunit C-terminal" evidence="5">
    <location>
        <begin position="41"/>
        <end position="152"/>
    </location>
</feature>
<dbReference type="PANTHER" id="PTHR43371:SF1">
    <property type="entry name" value="RIBONUCLEOSIDE-DIPHOSPHATE REDUCTASE"/>
    <property type="match status" value="1"/>
</dbReference>
<dbReference type="InterPro" id="IPR000788">
    <property type="entry name" value="RNR_lg_C"/>
</dbReference>
<evidence type="ECO:0000256" key="4">
    <source>
        <dbReference type="ARBA" id="ARBA00023285"/>
    </source>
</evidence>
<accession>A0A0F9F1C5</accession>
<dbReference type="GO" id="GO:0004748">
    <property type="term" value="F:ribonucleoside-diphosphate reductase activity, thioredoxin disulfide as acceptor"/>
    <property type="evidence" value="ECO:0007669"/>
    <property type="project" value="TreeGrafter"/>
</dbReference>
<name>A0A0F9F1C5_9ZZZZ</name>
<proteinExistence type="predicted"/>
<evidence type="ECO:0000313" key="6">
    <source>
        <dbReference type="EMBL" id="KKL44857.1"/>
    </source>
</evidence>
<dbReference type="InterPro" id="IPR050862">
    <property type="entry name" value="RdRp_reductase_class-2"/>
</dbReference>
<gene>
    <name evidence="6" type="ORF">LCGC14_2361510</name>
</gene>
<evidence type="ECO:0000256" key="1">
    <source>
        <dbReference type="ARBA" id="ARBA00001922"/>
    </source>
</evidence>
<keyword evidence="2" id="KW-0846">Cobalamin</keyword>
<evidence type="ECO:0000256" key="2">
    <source>
        <dbReference type="ARBA" id="ARBA00022628"/>
    </source>
</evidence>
<organism evidence="6">
    <name type="scientific">marine sediment metagenome</name>
    <dbReference type="NCBI Taxonomy" id="412755"/>
    <lineage>
        <taxon>unclassified sequences</taxon>
        <taxon>metagenomes</taxon>
        <taxon>ecological metagenomes</taxon>
    </lineage>
</organism>
<keyword evidence="3" id="KW-0560">Oxidoreductase</keyword>
<keyword evidence="4" id="KW-0170">Cobalt</keyword>
<dbReference type="EMBL" id="LAZR01034603">
    <property type="protein sequence ID" value="KKL44857.1"/>
    <property type="molecule type" value="Genomic_DNA"/>
</dbReference>
<dbReference type="Gene3D" id="3.20.70.20">
    <property type="match status" value="1"/>
</dbReference>
<dbReference type="AlphaFoldDB" id="A0A0F9F1C5"/>
<dbReference type="SUPFAM" id="SSF51998">
    <property type="entry name" value="PFL-like glycyl radical enzymes"/>
    <property type="match status" value="1"/>
</dbReference>
<evidence type="ECO:0000259" key="5">
    <source>
        <dbReference type="Pfam" id="PF02867"/>
    </source>
</evidence>
<comment type="caution">
    <text evidence="6">The sequence shown here is derived from an EMBL/GenBank/DDBJ whole genome shotgun (WGS) entry which is preliminary data.</text>
</comment>